<proteinExistence type="predicted"/>
<dbReference type="Gene3D" id="3.40.50.1110">
    <property type="entry name" value="SGNH hydrolase"/>
    <property type="match status" value="1"/>
</dbReference>
<protein>
    <submittedName>
        <fullName evidence="1">Uncharacterized protein</fullName>
    </submittedName>
</protein>
<evidence type="ECO:0000313" key="2">
    <source>
        <dbReference type="Proteomes" id="UP000199437"/>
    </source>
</evidence>
<evidence type="ECO:0000313" key="1">
    <source>
        <dbReference type="EMBL" id="SEV85282.1"/>
    </source>
</evidence>
<dbReference type="InterPro" id="IPR036514">
    <property type="entry name" value="SGNH_hydro_sf"/>
</dbReference>
<dbReference type="GO" id="GO:0016788">
    <property type="term" value="F:hydrolase activity, acting on ester bonds"/>
    <property type="evidence" value="ECO:0007669"/>
    <property type="project" value="UniProtKB-ARBA"/>
</dbReference>
<dbReference type="Proteomes" id="UP000199437">
    <property type="component" value="Unassembled WGS sequence"/>
</dbReference>
<dbReference type="AlphaFoldDB" id="A0A1I0MAE3"/>
<dbReference type="OrthoDB" id="869432at2"/>
<name>A0A1I0MAE3_9BACT</name>
<dbReference type="GeneID" id="99984984"/>
<reference evidence="2" key="1">
    <citation type="submission" date="2016-10" db="EMBL/GenBank/DDBJ databases">
        <authorList>
            <person name="Varghese N."/>
            <person name="Submissions S."/>
        </authorList>
    </citation>
    <scope>NUCLEOTIDE SEQUENCE [LARGE SCALE GENOMIC DNA]</scope>
    <source>
        <strain evidence="2">CGMCC 1.12402</strain>
    </source>
</reference>
<gene>
    <name evidence="1" type="ORF">SAMN05216290_0220</name>
</gene>
<dbReference type="STRING" id="1267423.SAMN05216290_0220"/>
<accession>A0A1I0MAE3</accession>
<dbReference type="RefSeq" id="WP_139177332.1">
    <property type="nucleotide sequence ID" value="NZ_FOIR01000001.1"/>
</dbReference>
<dbReference type="SUPFAM" id="SSF52266">
    <property type="entry name" value="SGNH hydrolase"/>
    <property type="match status" value="1"/>
</dbReference>
<dbReference type="EMBL" id="FOIR01000001">
    <property type="protein sequence ID" value="SEV85282.1"/>
    <property type="molecule type" value="Genomic_DNA"/>
</dbReference>
<keyword evidence="2" id="KW-1185">Reference proteome</keyword>
<sequence length="319" mass="36542">MRRFLKHFLILLLLTAGVLTLADFCVTAGLRKSNALLFQSMTGIFSGSINADLIIIGNSRARRHIDPEIMDSVLSVDSYNLGQNGTGFRIQKMIYDLYRQHNQKPKYIVHIVGNGMFEEEDGLYERIKFAPYLNDSLVRATTRDIKGFDKIDYYLPYFKYSGFPNEIKGGISSFFGMSGVSNEEAYKGFPKTHFDWNNVIFEKFKKEFPDGTSLAISDKLIELMDNYIQSCKDDGIEIVLAYPPIYYEAKPYFHNDPQILDILKGLAQKNKIPFLDYADDSLSYSKENFADHVHMSSKGAEIFTKKLSQDLKDLLKTER</sequence>
<organism evidence="1 2">
    <name type="scientific">Roseivirga pacifica</name>
    <dbReference type="NCBI Taxonomy" id="1267423"/>
    <lineage>
        <taxon>Bacteria</taxon>
        <taxon>Pseudomonadati</taxon>
        <taxon>Bacteroidota</taxon>
        <taxon>Cytophagia</taxon>
        <taxon>Cytophagales</taxon>
        <taxon>Roseivirgaceae</taxon>
        <taxon>Roseivirga</taxon>
    </lineage>
</organism>